<feature type="signal peptide" evidence="1">
    <location>
        <begin position="1"/>
        <end position="37"/>
    </location>
</feature>
<keyword evidence="1" id="KW-0732">Signal</keyword>
<organism evidence="2 3">
    <name type="scientific">Streptomyces similanensis</name>
    <dbReference type="NCBI Taxonomy" id="1274988"/>
    <lineage>
        <taxon>Bacteria</taxon>
        <taxon>Bacillati</taxon>
        <taxon>Actinomycetota</taxon>
        <taxon>Actinomycetes</taxon>
        <taxon>Kitasatosporales</taxon>
        <taxon>Streptomycetaceae</taxon>
        <taxon>Streptomyces</taxon>
    </lineage>
</organism>
<name>A0ABP9LAI9_9ACTN</name>
<dbReference type="Proteomes" id="UP001500124">
    <property type="component" value="Unassembled WGS sequence"/>
</dbReference>
<reference evidence="3" key="1">
    <citation type="journal article" date="2019" name="Int. J. Syst. Evol. Microbiol.">
        <title>The Global Catalogue of Microorganisms (GCM) 10K type strain sequencing project: providing services to taxonomists for standard genome sequencing and annotation.</title>
        <authorList>
            <consortium name="The Broad Institute Genomics Platform"/>
            <consortium name="The Broad Institute Genome Sequencing Center for Infectious Disease"/>
            <person name="Wu L."/>
            <person name="Ma J."/>
        </authorList>
    </citation>
    <scope>NUCLEOTIDE SEQUENCE [LARGE SCALE GENOMIC DNA]</scope>
    <source>
        <strain evidence="3">JCM 18410</strain>
    </source>
</reference>
<dbReference type="RefSeq" id="WP_176146549.1">
    <property type="nucleotide sequence ID" value="NZ_BAABKC010000111.1"/>
</dbReference>
<protein>
    <submittedName>
        <fullName evidence="2">Uncharacterized protein</fullName>
    </submittedName>
</protein>
<accession>A0ABP9LAI9</accession>
<sequence length="187" mass="19153">MRPSLKAARSARRLPTVTVLAAAVCASMTLLTPAASATTAVAEPVTCETTSTSTPPPPQPGIPDQARFEGTGTVTCRDAQGTAYLEGESTFSGTLPSPTAPAAGVTPVFRSRVDWSDGTVTTGTFTDFQTRPGDNGVLELTIKGVNDADSTRFAGYSVSATGQSVHVGAEPNGEVISTQKGTVTYTP</sequence>
<evidence type="ECO:0000313" key="3">
    <source>
        <dbReference type="Proteomes" id="UP001500124"/>
    </source>
</evidence>
<dbReference type="EMBL" id="BAABKC010000111">
    <property type="protein sequence ID" value="GAA5074510.1"/>
    <property type="molecule type" value="Genomic_DNA"/>
</dbReference>
<gene>
    <name evidence="2" type="ORF">GCM10023336_62680</name>
</gene>
<evidence type="ECO:0000313" key="2">
    <source>
        <dbReference type="EMBL" id="GAA5074510.1"/>
    </source>
</evidence>
<feature type="chain" id="PRO_5047202056" evidence="1">
    <location>
        <begin position="38"/>
        <end position="187"/>
    </location>
</feature>
<keyword evidence="3" id="KW-1185">Reference proteome</keyword>
<evidence type="ECO:0000256" key="1">
    <source>
        <dbReference type="SAM" id="SignalP"/>
    </source>
</evidence>
<comment type="caution">
    <text evidence="2">The sequence shown here is derived from an EMBL/GenBank/DDBJ whole genome shotgun (WGS) entry which is preliminary data.</text>
</comment>
<proteinExistence type="predicted"/>